<dbReference type="PANTHER" id="PTHR42783">
    <property type="entry name" value="GLUTAMATE SYNTHASE [NADPH] SMALL CHAIN"/>
    <property type="match status" value="1"/>
</dbReference>
<dbReference type="NCBIfam" id="NF009410">
    <property type="entry name" value="PRK12771.1"/>
    <property type="match status" value="1"/>
</dbReference>
<dbReference type="Proteomes" id="UP000295718">
    <property type="component" value="Unassembled WGS sequence"/>
</dbReference>
<dbReference type="PRINTS" id="PR00419">
    <property type="entry name" value="ADXRDTASE"/>
</dbReference>
<dbReference type="SUPFAM" id="SSF51971">
    <property type="entry name" value="Nucleotide-binding domain"/>
    <property type="match status" value="2"/>
</dbReference>
<proteinExistence type="predicted"/>
<dbReference type="Gene3D" id="1.20.1440.230">
    <property type="entry name" value="NADH-ubiquinone oxidoreductase 51kDa subunit, iron-sulphur binding domain"/>
    <property type="match status" value="1"/>
</dbReference>
<evidence type="ECO:0000313" key="3">
    <source>
        <dbReference type="Proteomes" id="UP000295718"/>
    </source>
</evidence>
<dbReference type="STRING" id="1469948.GCA_000732725_00046"/>
<feature type="domain" description="NADH-ubiquinone oxidoreductase 51kDa subunit iron-sulphur binding" evidence="1">
    <location>
        <begin position="37"/>
        <end position="82"/>
    </location>
</feature>
<dbReference type="InterPro" id="IPR028261">
    <property type="entry name" value="DPD_II"/>
</dbReference>
<dbReference type="SMART" id="SM00928">
    <property type="entry name" value="NADH_4Fe-4S"/>
    <property type="match status" value="1"/>
</dbReference>
<evidence type="ECO:0000259" key="1">
    <source>
        <dbReference type="SMART" id="SM00928"/>
    </source>
</evidence>
<dbReference type="Pfam" id="PF14691">
    <property type="entry name" value="Fer4_20"/>
    <property type="match status" value="1"/>
</dbReference>
<dbReference type="OrthoDB" id="9803192at2"/>
<dbReference type="Gene3D" id="1.10.1060.10">
    <property type="entry name" value="Alpha-helical ferredoxin"/>
    <property type="match status" value="1"/>
</dbReference>
<reference evidence="2 3" key="1">
    <citation type="submission" date="2019-03" db="EMBL/GenBank/DDBJ databases">
        <title>Genomic Encyclopedia of Type Strains, Phase IV (KMG-IV): sequencing the most valuable type-strain genomes for metagenomic binning, comparative biology and taxonomic classification.</title>
        <authorList>
            <person name="Goeker M."/>
        </authorList>
    </citation>
    <scope>NUCLEOTIDE SEQUENCE [LARGE SCALE GENOMIC DNA]</scope>
    <source>
        <strain evidence="2 3">DSM 100556</strain>
    </source>
</reference>
<dbReference type="RefSeq" id="WP_031388832.1">
    <property type="nucleotide sequence ID" value="NZ_JPNB01000001.1"/>
</dbReference>
<comment type="caution">
    <text evidence="2">The sequence shown here is derived from an EMBL/GenBank/DDBJ whole genome shotgun (WGS) entry which is preliminary data.</text>
</comment>
<protein>
    <submittedName>
        <fullName evidence="2">NADPH-dependent glutamate synthase beta subunit-like oxidoreductase</fullName>
    </submittedName>
</protein>
<dbReference type="Pfam" id="PF07992">
    <property type="entry name" value="Pyr_redox_2"/>
    <property type="match status" value="1"/>
</dbReference>
<dbReference type="PANTHER" id="PTHR42783:SF3">
    <property type="entry name" value="GLUTAMATE SYNTHASE [NADPH] SMALL CHAIN-RELATED"/>
    <property type="match status" value="1"/>
</dbReference>
<evidence type="ECO:0000313" key="2">
    <source>
        <dbReference type="EMBL" id="TCL60313.1"/>
    </source>
</evidence>
<dbReference type="GO" id="GO:0051539">
    <property type="term" value="F:4 iron, 4 sulfur cluster binding"/>
    <property type="evidence" value="ECO:0007669"/>
    <property type="project" value="InterPro"/>
</dbReference>
<dbReference type="InterPro" id="IPR037207">
    <property type="entry name" value="Nuop51_4Fe4S-bd_sf"/>
</dbReference>
<gene>
    <name evidence="2" type="ORF">EDD76_1027</name>
</gene>
<name>A0A4R1R4C1_9FIRM</name>
<dbReference type="GO" id="GO:0016491">
    <property type="term" value="F:oxidoreductase activity"/>
    <property type="evidence" value="ECO:0007669"/>
    <property type="project" value="InterPro"/>
</dbReference>
<dbReference type="SUPFAM" id="SSF140490">
    <property type="entry name" value="Nqo1C-terminal domain-like"/>
    <property type="match status" value="1"/>
</dbReference>
<dbReference type="SUPFAM" id="SSF46548">
    <property type="entry name" value="alpha-helical ferredoxin"/>
    <property type="match status" value="2"/>
</dbReference>
<dbReference type="Gene3D" id="3.50.50.60">
    <property type="entry name" value="FAD/NAD(P)-binding domain"/>
    <property type="match status" value="2"/>
</dbReference>
<organism evidence="2 3">
    <name type="scientific">Kineothrix alysoides</name>
    <dbReference type="NCBI Taxonomy" id="1469948"/>
    <lineage>
        <taxon>Bacteria</taxon>
        <taxon>Bacillati</taxon>
        <taxon>Bacillota</taxon>
        <taxon>Clostridia</taxon>
        <taxon>Lachnospirales</taxon>
        <taxon>Lachnospiraceae</taxon>
        <taxon>Kineothrix</taxon>
    </lineage>
</organism>
<dbReference type="InterPro" id="IPR019575">
    <property type="entry name" value="Nuop51_4Fe4S-bd"/>
</dbReference>
<keyword evidence="3" id="KW-1185">Reference proteome</keyword>
<accession>A0A4R1R4C1</accession>
<dbReference type="InterPro" id="IPR009051">
    <property type="entry name" value="Helical_ferredxn"/>
</dbReference>
<dbReference type="EMBL" id="SLUO01000002">
    <property type="protein sequence ID" value="TCL60313.1"/>
    <property type="molecule type" value="Genomic_DNA"/>
</dbReference>
<dbReference type="InterPro" id="IPR023753">
    <property type="entry name" value="FAD/NAD-binding_dom"/>
</dbReference>
<dbReference type="InterPro" id="IPR036188">
    <property type="entry name" value="FAD/NAD-bd_sf"/>
</dbReference>
<dbReference type="Pfam" id="PF10589">
    <property type="entry name" value="NADH_4Fe-4S"/>
    <property type="match status" value="1"/>
</dbReference>
<dbReference type="AlphaFoldDB" id="A0A4R1R4C1"/>
<sequence>MSRLRISTPNQAQLTVERLYKDLERHIVASPPGLCPVDLQLSFLRVCHAQTCGKCVPCRVGLLQLSKMLEDVLENRATLATLDLMLRTASSIADSADCAIGYEAAVMVLAGLKGFREDYVYHIEHGKCSYGITQPVPCVALCPAGVDVPGYIALVGEKRYADAVTLIRKDNPFPTACALICEHPCEARCRRNMIDSSVNIRGMKRMAVDNARANTVPVPEKAPSTGKKVAIIGGGPGGLSAAYYLELMGHHAVVYEEKEKLGGMLRYGIPNYRFPRVRLDEDIEAILSTGVEVHTEKKVGKKEDDISLDKLRKRYDAVYIAIGAHVDKKMGIEGEDSEGVISAVEMLRSIGENNPPDFTGKRVIIVGGGNVAMDCTRSAIRLGAAQVGIAYRRRQEDMTALPEEVEGAIAEGAELYSLNAPIKIEADAEGKVTAVWIEPQIIGPIDAWGRARPVRADRELERIPCDIVVVAVGQGIESHHFQESGVPVKRGVIDALSESGFHEIAGVFAGGDCVTGPATVIRAIAAGKVAAANIDEYLGYHHIISCDVEIPQVNYEDKEPCGRINLREREAGKRKNDFDEIECTMTEQEAAQEAGRCLRCDHYGYGNLKGGRAAIW</sequence>